<keyword evidence="1" id="KW-0472">Membrane</keyword>
<feature type="transmembrane region" description="Helical" evidence="1">
    <location>
        <begin position="148"/>
        <end position="165"/>
    </location>
</feature>
<evidence type="ECO:0000256" key="1">
    <source>
        <dbReference type="SAM" id="Phobius"/>
    </source>
</evidence>
<evidence type="ECO:0000313" key="3">
    <source>
        <dbReference type="EMBL" id="MBO8446875.1"/>
    </source>
</evidence>
<dbReference type="InterPro" id="IPR003675">
    <property type="entry name" value="Rce1/LyrA-like_dom"/>
</dbReference>
<keyword evidence="3" id="KW-0645">Protease</keyword>
<evidence type="ECO:0000259" key="2">
    <source>
        <dbReference type="Pfam" id="PF02517"/>
    </source>
</evidence>
<name>A0A9D9EHC4_9BACT</name>
<gene>
    <name evidence="3" type="ORF">IAC32_03920</name>
</gene>
<dbReference type="PANTHER" id="PTHR39430:SF1">
    <property type="entry name" value="PROTEASE"/>
    <property type="match status" value="1"/>
</dbReference>
<dbReference type="Pfam" id="PF02517">
    <property type="entry name" value="Rce1-like"/>
    <property type="match status" value="1"/>
</dbReference>
<reference evidence="3" key="2">
    <citation type="journal article" date="2021" name="PeerJ">
        <title>Extensive microbial diversity within the chicken gut microbiome revealed by metagenomics and culture.</title>
        <authorList>
            <person name="Gilroy R."/>
            <person name="Ravi A."/>
            <person name="Getino M."/>
            <person name="Pursley I."/>
            <person name="Horton D.L."/>
            <person name="Alikhan N.F."/>
            <person name="Baker D."/>
            <person name="Gharbi K."/>
            <person name="Hall N."/>
            <person name="Watson M."/>
            <person name="Adriaenssens E.M."/>
            <person name="Foster-Nyarko E."/>
            <person name="Jarju S."/>
            <person name="Secka A."/>
            <person name="Antonio M."/>
            <person name="Oren A."/>
            <person name="Chaudhuri R.R."/>
            <person name="La Ragione R."/>
            <person name="Hildebrand F."/>
            <person name="Pallen M.J."/>
        </authorList>
    </citation>
    <scope>NUCLEOTIDE SEQUENCE</scope>
    <source>
        <strain evidence="3">D3-1215</strain>
    </source>
</reference>
<feature type="transmembrane region" description="Helical" evidence="1">
    <location>
        <begin position="64"/>
        <end position="92"/>
    </location>
</feature>
<dbReference type="AlphaFoldDB" id="A0A9D9EHC4"/>
<keyword evidence="1" id="KW-1133">Transmembrane helix</keyword>
<sequence>MEFLAQAHKYKHDWWRYLLTIVLSVLLAQLCAGIIGNVIGLRFATPEMQSMGMVERTYALMENMGFALGFSLCLMLPFVFMLFFFILFYKILHKGKIKDLLTAATKFRYDRFFYGVAVYGFILAAVLAIGIIFSDPGAVTFSFNANDFFLGLVLMLLLFPIQTLYEEVLCRSYLAQGIALITSQKWVVLIVPTLLFTGLHCMNVAVADSGTWALAEYFLMGLALALCTVLDDGLEMAWGVHFINNVLCTCIITFPNSDIRMPALFSSSEPSILSWESLLISFAVMALFLLIATKLYHWDWRRLFRKIERPVVAVEE</sequence>
<evidence type="ECO:0000313" key="4">
    <source>
        <dbReference type="Proteomes" id="UP000823637"/>
    </source>
</evidence>
<comment type="caution">
    <text evidence="3">The sequence shown here is derived from an EMBL/GenBank/DDBJ whole genome shotgun (WGS) entry which is preliminary data.</text>
</comment>
<reference evidence="3" key="1">
    <citation type="submission" date="2020-10" db="EMBL/GenBank/DDBJ databases">
        <authorList>
            <person name="Gilroy R."/>
        </authorList>
    </citation>
    <scope>NUCLEOTIDE SEQUENCE</scope>
    <source>
        <strain evidence="3">D3-1215</strain>
    </source>
</reference>
<keyword evidence="1" id="KW-0812">Transmembrane</keyword>
<keyword evidence="3" id="KW-0482">Metalloprotease</keyword>
<dbReference type="Proteomes" id="UP000823637">
    <property type="component" value="Unassembled WGS sequence"/>
</dbReference>
<feature type="transmembrane region" description="Helical" evidence="1">
    <location>
        <begin position="237"/>
        <end position="257"/>
    </location>
</feature>
<feature type="transmembrane region" description="Helical" evidence="1">
    <location>
        <begin position="212"/>
        <end position="230"/>
    </location>
</feature>
<dbReference type="GO" id="GO:0008237">
    <property type="term" value="F:metallopeptidase activity"/>
    <property type="evidence" value="ECO:0007669"/>
    <property type="project" value="UniProtKB-KW"/>
</dbReference>
<dbReference type="GO" id="GO:0004175">
    <property type="term" value="F:endopeptidase activity"/>
    <property type="evidence" value="ECO:0007669"/>
    <property type="project" value="UniProtKB-ARBA"/>
</dbReference>
<dbReference type="GO" id="GO:0080120">
    <property type="term" value="P:CAAX-box protein maturation"/>
    <property type="evidence" value="ECO:0007669"/>
    <property type="project" value="UniProtKB-ARBA"/>
</dbReference>
<feature type="transmembrane region" description="Helical" evidence="1">
    <location>
        <begin position="277"/>
        <end position="296"/>
    </location>
</feature>
<dbReference type="EMBL" id="JADIMR010000054">
    <property type="protein sequence ID" value="MBO8446875.1"/>
    <property type="molecule type" value="Genomic_DNA"/>
</dbReference>
<feature type="transmembrane region" description="Helical" evidence="1">
    <location>
        <begin position="21"/>
        <end position="44"/>
    </location>
</feature>
<organism evidence="3 4">
    <name type="scientific">Candidatus Enterocola intestinipullorum</name>
    <dbReference type="NCBI Taxonomy" id="2840783"/>
    <lineage>
        <taxon>Bacteria</taxon>
        <taxon>Pseudomonadati</taxon>
        <taxon>Bacteroidota</taxon>
        <taxon>Bacteroidia</taxon>
        <taxon>Bacteroidales</taxon>
        <taxon>Candidatus Enterocola</taxon>
    </lineage>
</organism>
<keyword evidence="3" id="KW-0378">Hydrolase</keyword>
<feature type="domain" description="CAAX prenyl protease 2/Lysostaphin resistance protein A-like" evidence="2">
    <location>
        <begin position="152"/>
        <end position="247"/>
    </location>
</feature>
<proteinExistence type="predicted"/>
<protein>
    <submittedName>
        <fullName evidence="3">CPBP family intramembrane metalloprotease</fullName>
    </submittedName>
</protein>
<feature type="transmembrane region" description="Helical" evidence="1">
    <location>
        <begin position="112"/>
        <end position="133"/>
    </location>
</feature>
<accession>A0A9D9EHC4</accession>
<dbReference type="PANTHER" id="PTHR39430">
    <property type="entry name" value="MEMBRANE-ASSOCIATED PROTEASE-RELATED"/>
    <property type="match status" value="1"/>
</dbReference>